<dbReference type="InterPro" id="IPR015897">
    <property type="entry name" value="CHK_kinase-like"/>
</dbReference>
<reference evidence="2 3" key="1">
    <citation type="submission" date="2020-11" db="EMBL/GenBank/DDBJ databases">
        <authorList>
            <person name="Wallbank WR R."/>
            <person name="Pardo Diaz C."/>
            <person name="Kozak K."/>
            <person name="Martin S."/>
            <person name="Jiggins C."/>
            <person name="Moest M."/>
            <person name="Warren A I."/>
            <person name="Generalovic N T."/>
            <person name="Byers J.R.P. K."/>
            <person name="Montejo-Kovacevich G."/>
            <person name="Yen C E."/>
        </authorList>
    </citation>
    <scope>NUCLEOTIDE SEQUENCE [LARGE SCALE GENOMIC DNA]</scope>
</reference>
<dbReference type="PANTHER" id="PTHR11012">
    <property type="entry name" value="PROTEIN KINASE-LIKE DOMAIN-CONTAINING"/>
    <property type="match status" value="1"/>
</dbReference>
<proteinExistence type="predicted"/>
<dbReference type="SUPFAM" id="SSF56112">
    <property type="entry name" value="Protein kinase-like (PK-like)"/>
    <property type="match status" value="1"/>
</dbReference>
<keyword evidence="3" id="KW-1185">Reference proteome</keyword>
<dbReference type="SMART" id="SM00587">
    <property type="entry name" value="CHK"/>
    <property type="match status" value="1"/>
</dbReference>
<accession>A0A7R8UEF9</accession>
<sequence>MDSVNSSKEADMESIFPIELPQETILDVVIKSKDCSDRGLVKVISYNIAPADNDLGLSGDYYSLSVTFKTDEKDGECNQQFFIKMLPVRYPMERNRVKYLKLFDREKIMYATMNRLESEIKQNWRPNFYFANDSLLVMEDIKKMNFQCLSSSQISPELTKACLEQLAQLHAKGIAENISKGISNLQKDSPLNDCLLERYNPWVQTGFMAIQALALKDARNQSDQRQKFIKDELILSMNNIFDLLKATNDTLKILCHCDLRPKNIFFKKVEDGQDSDSKIQCRFVDFQEVRCLPPAIDVLLFLYYNLREPILTDDIFTEYTKYYYAKLKSCCENMNIDLGNHLTDADFEETLDRYKGLALVMRALHAPFLCDPSYTFQLRNKDIEKYIECMSADRLEMIAAVCEKDKTSELFISESIQAIVEFFDREQ</sequence>
<dbReference type="OrthoDB" id="6334212at2759"/>
<dbReference type="EMBL" id="LR899009">
    <property type="protein sequence ID" value="CAD7079280.1"/>
    <property type="molecule type" value="Genomic_DNA"/>
</dbReference>
<dbReference type="InParanoid" id="A0A7R8UEF9"/>
<dbReference type="Gene3D" id="3.90.1200.10">
    <property type="match status" value="1"/>
</dbReference>
<name>A0A7R8UEF9_HERIL</name>
<organism evidence="2 3">
    <name type="scientific">Hermetia illucens</name>
    <name type="common">Black soldier fly</name>
    <dbReference type="NCBI Taxonomy" id="343691"/>
    <lineage>
        <taxon>Eukaryota</taxon>
        <taxon>Metazoa</taxon>
        <taxon>Ecdysozoa</taxon>
        <taxon>Arthropoda</taxon>
        <taxon>Hexapoda</taxon>
        <taxon>Insecta</taxon>
        <taxon>Pterygota</taxon>
        <taxon>Neoptera</taxon>
        <taxon>Endopterygota</taxon>
        <taxon>Diptera</taxon>
        <taxon>Brachycera</taxon>
        <taxon>Stratiomyomorpha</taxon>
        <taxon>Stratiomyidae</taxon>
        <taxon>Hermetiinae</taxon>
        <taxon>Hermetia</taxon>
    </lineage>
</organism>
<evidence type="ECO:0000313" key="2">
    <source>
        <dbReference type="EMBL" id="CAD7079280.1"/>
    </source>
</evidence>
<dbReference type="Pfam" id="PF02958">
    <property type="entry name" value="EcKL"/>
    <property type="match status" value="1"/>
</dbReference>
<dbReference type="InterPro" id="IPR011009">
    <property type="entry name" value="Kinase-like_dom_sf"/>
</dbReference>
<dbReference type="AlphaFoldDB" id="A0A7R8UEF9"/>
<evidence type="ECO:0000313" key="3">
    <source>
        <dbReference type="Proteomes" id="UP000594454"/>
    </source>
</evidence>
<feature type="domain" description="CHK kinase-like" evidence="1">
    <location>
        <begin position="136"/>
        <end position="333"/>
    </location>
</feature>
<dbReference type="InterPro" id="IPR004119">
    <property type="entry name" value="EcKL"/>
</dbReference>
<dbReference type="Proteomes" id="UP000594454">
    <property type="component" value="Chromosome 1"/>
</dbReference>
<evidence type="ECO:0000259" key="1">
    <source>
        <dbReference type="SMART" id="SM00587"/>
    </source>
</evidence>
<dbReference type="PANTHER" id="PTHR11012:SF59">
    <property type="entry name" value="CHK KINASE-LIKE DOMAIN-CONTAINING PROTEIN-RELATED"/>
    <property type="match status" value="1"/>
</dbReference>
<protein>
    <recommendedName>
        <fullName evidence="1">CHK kinase-like domain-containing protein</fullName>
    </recommendedName>
</protein>
<gene>
    <name evidence="2" type="ORF">HERILL_LOCUS2501</name>
</gene>